<sequence>MAAISRIFNGPFLSDTSGAPIGVLGLDGREYLLPVLPFNATPATAQPASFNPASVALTGGTINGVTLNGAPSAQLAYVFARDFRYRAIPSSGSSNATGQITLTTAMPYAPPAAVPAFIYLPAGVVTAGSQGTGANFYQVTFSSTTVCQITGTGIVTANAAYTQTTGTQIPFATIAVPGNTLGTTGSLVVTARWSFPNNANTKNCRLLFGGMVVSQNTNANTLSHLEQQWMSNRGVTNHQVGGWNGFQMSYGPQGSAIYNYLTIDTTVSQNYIIDAALTVATDYVVLDGYSVLLVP</sequence>
<gene>
    <name evidence="1" type="ORF">UFOVP728_47</name>
</gene>
<protein>
    <submittedName>
        <fullName evidence="1">Uncharacterized protein</fullName>
    </submittedName>
</protein>
<organism evidence="1">
    <name type="scientific">uncultured Caudovirales phage</name>
    <dbReference type="NCBI Taxonomy" id="2100421"/>
    <lineage>
        <taxon>Viruses</taxon>
        <taxon>Duplodnaviria</taxon>
        <taxon>Heunggongvirae</taxon>
        <taxon>Uroviricota</taxon>
        <taxon>Caudoviricetes</taxon>
        <taxon>Peduoviridae</taxon>
        <taxon>Maltschvirus</taxon>
        <taxon>Maltschvirus maltsch</taxon>
    </lineage>
</organism>
<name>A0A6J5NVQ6_9CAUD</name>
<proteinExistence type="predicted"/>
<accession>A0A6J5NVQ6</accession>
<dbReference type="EMBL" id="LR796706">
    <property type="protein sequence ID" value="CAB4161401.1"/>
    <property type="molecule type" value="Genomic_DNA"/>
</dbReference>
<evidence type="ECO:0000313" key="1">
    <source>
        <dbReference type="EMBL" id="CAB4161401.1"/>
    </source>
</evidence>
<reference evidence="1" key="1">
    <citation type="submission" date="2020-04" db="EMBL/GenBank/DDBJ databases">
        <authorList>
            <person name="Chiriac C."/>
            <person name="Salcher M."/>
            <person name="Ghai R."/>
            <person name="Kavagutti S V."/>
        </authorList>
    </citation>
    <scope>NUCLEOTIDE SEQUENCE</scope>
</reference>